<dbReference type="Pfam" id="PF02311">
    <property type="entry name" value="AraC_binding"/>
    <property type="match status" value="1"/>
</dbReference>
<protein>
    <submittedName>
        <fullName evidence="5">Helix-turn-helix domain-containing protein</fullName>
    </submittedName>
</protein>
<sequence>MKMIVCRNSDMLESRDFLFYASPYAIARNQAVEKHAHEFVELAYVAEGEGEHEYRGRKHLLKEGDCFLIEPNEAHSYRVGPHAGLVMYNVLFQPSVLNVELEALRDEGPFDTPMLLDPPGGFDFFVALEPAERLEMMYLLDRIVAEFNVKKLGYRILIKTHLIDLFVFLGRCSDRRRQRLQPFEDAQAGEEKMIRQVCAWIETNYDKPMTLERISRRCGMRKSAFSALFKRHTGKAFADYCNGVRIQVAKQLLENGDDKLIQIASQAGFDNCGFFNKYFARTVGMAPGQYRRERRAGSLRSDK</sequence>
<dbReference type="SUPFAM" id="SSF46689">
    <property type="entry name" value="Homeodomain-like"/>
    <property type="match status" value="2"/>
</dbReference>
<dbReference type="Gene3D" id="1.10.10.60">
    <property type="entry name" value="Homeodomain-like"/>
    <property type="match status" value="2"/>
</dbReference>
<accession>A0ABW0HYC7</accession>
<reference evidence="6" key="1">
    <citation type="journal article" date="2019" name="Int. J. Syst. Evol. Microbiol.">
        <title>The Global Catalogue of Microorganisms (GCM) 10K type strain sequencing project: providing services to taxonomists for standard genome sequencing and annotation.</title>
        <authorList>
            <consortium name="The Broad Institute Genomics Platform"/>
            <consortium name="The Broad Institute Genome Sequencing Center for Infectious Disease"/>
            <person name="Wu L."/>
            <person name="Ma J."/>
        </authorList>
    </citation>
    <scope>NUCLEOTIDE SEQUENCE [LARGE SCALE GENOMIC DNA]</scope>
    <source>
        <strain evidence="6">CGMCC 1.18575</strain>
    </source>
</reference>
<comment type="caution">
    <text evidence="5">The sequence shown here is derived from an EMBL/GenBank/DDBJ whole genome shotgun (WGS) entry which is preliminary data.</text>
</comment>
<dbReference type="InterPro" id="IPR018062">
    <property type="entry name" value="HTH_AraC-typ_CS"/>
</dbReference>
<dbReference type="InterPro" id="IPR037923">
    <property type="entry name" value="HTH-like"/>
</dbReference>
<dbReference type="SMART" id="SM00342">
    <property type="entry name" value="HTH_ARAC"/>
    <property type="match status" value="1"/>
</dbReference>
<name>A0ABW0HYC7_9BACL</name>
<proteinExistence type="predicted"/>
<dbReference type="Gene3D" id="2.60.120.10">
    <property type="entry name" value="Jelly Rolls"/>
    <property type="match status" value="1"/>
</dbReference>
<evidence type="ECO:0000313" key="6">
    <source>
        <dbReference type="Proteomes" id="UP001596113"/>
    </source>
</evidence>
<keyword evidence="2" id="KW-0238">DNA-binding</keyword>
<keyword evidence="1" id="KW-0805">Transcription regulation</keyword>
<evidence type="ECO:0000256" key="2">
    <source>
        <dbReference type="ARBA" id="ARBA00023125"/>
    </source>
</evidence>
<feature type="domain" description="HTH araC/xylS-type" evidence="4">
    <location>
        <begin position="195"/>
        <end position="293"/>
    </location>
</feature>
<dbReference type="SUPFAM" id="SSF51215">
    <property type="entry name" value="Regulatory protein AraC"/>
    <property type="match status" value="1"/>
</dbReference>
<dbReference type="InterPro" id="IPR009057">
    <property type="entry name" value="Homeodomain-like_sf"/>
</dbReference>
<keyword evidence="6" id="KW-1185">Reference proteome</keyword>
<keyword evidence="3" id="KW-0804">Transcription</keyword>
<dbReference type="EMBL" id="JBHSMI010000052">
    <property type="protein sequence ID" value="MFC5406256.1"/>
    <property type="molecule type" value="Genomic_DNA"/>
</dbReference>
<evidence type="ECO:0000256" key="1">
    <source>
        <dbReference type="ARBA" id="ARBA00023015"/>
    </source>
</evidence>
<dbReference type="RefSeq" id="WP_378138288.1">
    <property type="nucleotide sequence ID" value="NZ_JBHSMI010000052.1"/>
</dbReference>
<evidence type="ECO:0000313" key="5">
    <source>
        <dbReference type="EMBL" id="MFC5406256.1"/>
    </source>
</evidence>
<dbReference type="PROSITE" id="PS01124">
    <property type="entry name" value="HTH_ARAC_FAMILY_2"/>
    <property type="match status" value="1"/>
</dbReference>
<gene>
    <name evidence="5" type="ORF">ACFPOF_26240</name>
</gene>
<dbReference type="InterPro" id="IPR018060">
    <property type="entry name" value="HTH_AraC"/>
</dbReference>
<dbReference type="PANTHER" id="PTHR43280">
    <property type="entry name" value="ARAC-FAMILY TRANSCRIPTIONAL REGULATOR"/>
    <property type="match status" value="1"/>
</dbReference>
<organism evidence="5 6">
    <name type="scientific">Cohnella soli</name>
    <dbReference type="NCBI Taxonomy" id="425005"/>
    <lineage>
        <taxon>Bacteria</taxon>
        <taxon>Bacillati</taxon>
        <taxon>Bacillota</taxon>
        <taxon>Bacilli</taxon>
        <taxon>Bacillales</taxon>
        <taxon>Paenibacillaceae</taxon>
        <taxon>Cohnella</taxon>
    </lineage>
</organism>
<dbReference type="PROSITE" id="PS00041">
    <property type="entry name" value="HTH_ARAC_FAMILY_1"/>
    <property type="match status" value="1"/>
</dbReference>
<dbReference type="InterPro" id="IPR003313">
    <property type="entry name" value="AraC-bd"/>
</dbReference>
<evidence type="ECO:0000256" key="3">
    <source>
        <dbReference type="ARBA" id="ARBA00023163"/>
    </source>
</evidence>
<dbReference type="Proteomes" id="UP001596113">
    <property type="component" value="Unassembled WGS sequence"/>
</dbReference>
<dbReference type="PANTHER" id="PTHR43280:SF2">
    <property type="entry name" value="HTH-TYPE TRANSCRIPTIONAL REGULATOR EXSA"/>
    <property type="match status" value="1"/>
</dbReference>
<dbReference type="InterPro" id="IPR014710">
    <property type="entry name" value="RmlC-like_jellyroll"/>
</dbReference>
<dbReference type="Pfam" id="PF12833">
    <property type="entry name" value="HTH_18"/>
    <property type="match status" value="1"/>
</dbReference>
<evidence type="ECO:0000259" key="4">
    <source>
        <dbReference type="PROSITE" id="PS01124"/>
    </source>
</evidence>